<dbReference type="SUPFAM" id="SSF56436">
    <property type="entry name" value="C-type lectin-like"/>
    <property type="match status" value="1"/>
</dbReference>
<comment type="caution">
    <text evidence="9">The sequence shown here is derived from an EMBL/GenBank/DDBJ whole genome shotgun (WGS) entry which is preliminary data.</text>
</comment>
<evidence type="ECO:0000256" key="3">
    <source>
        <dbReference type="ARBA" id="ARBA00022723"/>
    </source>
</evidence>
<feature type="domain" description="Sulfatase-modifying factor enzyme-like" evidence="8">
    <location>
        <begin position="425"/>
        <end position="647"/>
    </location>
</feature>
<protein>
    <submittedName>
        <fullName evidence="9">Sulfatase</fullName>
    </submittedName>
</protein>
<dbReference type="GO" id="GO:0004423">
    <property type="term" value="F:iduronate-2-sulfatase activity"/>
    <property type="evidence" value="ECO:0007669"/>
    <property type="project" value="InterPro"/>
</dbReference>
<gene>
    <name evidence="9" type="ORF">E3A20_10410</name>
</gene>
<proteinExistence type="inferred from homology"/>
<dbReference type="AlphaFoldDB" id="A0A5C6M6H8"/>
<accession>A0A5C6M6H8</accession>
<reference evidence="9 10" key="1">
    <citation type="submission" date="2019-08" db="EMBL/GenBank/DDBJ databases">
        <title>100 year-old enigma solved: identification of Planctomyces bekefii, the type genus and species of the phylum Planctomycetes.</title>
        <authorList>
            <person name="Svetlana D.N."/>
            <person name="Overmann J."/>
        </authorList>
    </citation>
    <scope>NUCLEOTIDE SEQUENCE [LARGE SCALE GENOMIC DNA]</scope>
    <source>
        <strain evidence="9">Phe10_nw2017</strain>
    </source>
</reference>
<dbReference type="Pfam" id="PF00884">
    <property type="entry name" value="Sulfatase"/>
    <property type="match status" value="1"/>
</dbReference>
<keyword evidence="3" id="KW-0479">Metal-binding</keyword>
<evidence type="ECO:0000313" key="10">
    <source>
        <dbReference type="Proteomes" id="UP000321083"/>
    </source>
</evidence>
<dbReference type="SUPFAM" id="SSF53649">
    <property type="entry name" value="Alkaline phosphatase-like"/>
    <property type="match status" value="1"/>
</dbReference>
<dbReference type="InterPro" id="IPR017850">
    <property type="entry name" value="Alkaline_phosphatase_core_sf"/>
</dbReference>
<evidence type="ECO:0000256" key="5">
    <source>
        <dbReference type="ARBA" id="ARBA00022801"/>
    </source>
</evidence>
<dbReference type="InterPro" id="IPR005532">
    <property type="entry name" value="SUMF_dom"/>
</dbReference>
<evidence type="ECO:0000259" key="7">
    <source>
        <dbReference type="Pfam" id="PF00884"/>
    </source>
</evidence>
<evidence type="ECO:0000259" key="8">
    <source>
        <dbReference type="Pfam" id="PF03781"/>
    </source>
</evidence>
<dbReference type="PANTHER" id="PTHR45953:SF1">
    <property type="entry name" value="IDURONATE 2-SULFATASE"/>
    <property type="match status" value="1"/>
</dbReference>
<keyword evidence="6" id="KW-0106">Calcium</keyword>
<reference evidence="9 10" key="2">
    <citation type="submission" date="2019-08" db="EMBL/GenBank/DDBJ databases">
        <authorList>
            <person name="Henke P."/>
        </authorList>
    </citation>
    <scope>NUCLEOTIDE SEQUENCE [LARGE SCALE GENOMIC DNA]</scope>
    <source>
        <strain evidence="9">Phe10_nw2017</strain>
    </source>
</reference>
<evidence type="ECO:0000256" key="1">
    <source>
        <dbReference type="ARBA" id="ARBA00001913"/>
    </source>
</evidence>
<dbReference type="InterPro" id="IPR035874">
    <property type="entry name" value="IDS"/>
</dbReference>
<organism evidence="9 10">
    <name type="scientific">Planctomyces bekefii</name>
    <dbReference type="NCBI Taxonomy" id="1653850"/>
    <lineage>
        <taxon>Bacteria</taxon>
        <taxon>Pseudomonadati</taxon>
        <taxon>Planctomycetota</taxon>
        <taxon>Planctomycetia</taxon>
        <taxon>Planctomycetales</taxon>
        <taxon>Planctomycetaceae</taxon>
        <taxon>Planctomyces</taxon>
    </lineage>
</organism>
<evidence type="ECO:0000313" key="9">
    <source>
        <dbReference type="EMBL" id="TWW09827.1"/>
    </source>
</evidence>
<comment type="similarity">
    <text evidence="2">Belongs to the sulfatase family.</text>
</comment>
<dbReference type="Pfam" id="PF03781">
    <property type="entry name" value="FGE-sulfatase"/>
    <property type="match status" value="1"/>
</dbReference>
<sequence>MGDMNTWVSFLKNFNDVKTPNLDRLAKKSHIFRNAHAPATLCNPSRTAVITGKLPSSTGIYTNTQSAKDFITQTQTKTIFHHFKEHGYYLIGAGKLFHVKNDIQIFDEFFRPKRDLTNIGSMTPWGYCDENNNKNVDNQVADWAASQLSRKFEKPFFMSVGFFFPHHPWIMPKKYFDYYPLEKIKIPQTLANDYDDIPIIARTRILKFLALNSELKNHNQLKANIQAYLAAITYMDEQLGKILTALENSPHSKNTIIVFWSDHGYHLGEKNTLRKSTLWDPSTNIPFLISIPGKKSKIKSAVSLLDIFPTLIDLAHLPPVPGLEGTSMVNLMNNKKYKRPIPVITVQDLGNYAVRDDKWKFIRYADGSEEFYNILQDPHEYTNLANNSKYTKQKNNLKKFIPKNEKQSFDGQKNDMIWVNGFGKRFYSFWIDRHEVTNQEFAEFVKQTNYKTSAEALREPGPGSLVFSSPSKPVDTTNYLNWWKFIPNASWQDPQGDNQGIKGRMNHPVVQVSYHDALAFCKHYGKRLPSEAEWMVAGSDIKKMELQKKSKRWNLNIYQGDFPYKDIAEDGFAGTAPVMSYNASSHGIYDLAGNVWEWVATKSNKPNSYKIKGGSYLCGNHCQGFDPNVALDMQANESTDHIGFRCVD</sequence>
<dbReference type="EMBL" id="SRHE01000168">
    <property type="protein sequence ID" value="TWW09827.1"/>
    <property type="molecule type" value="Genomic_DNA"/>
</dbReference>
<dbReference type="PANTHER" id="PTHR45953">
    <property type="entry name" value="IDURONATE 2-SULFATASE"/>
    <property type="match status" value="1"/>
</dbReference>
<evidence type="ECO:0000256" key="2">
    <source>
        <dbReference type="ARBA" id="ARBA00008779"/>
    </source>
</evidence>
<dbReference type="Gene3D" id="3.40.720.10">
    <property type="entry name" value="Alkaline Phosphatase, subunit A"/>
    <property type="match status" value="1"/>
</dbReference>
<keyword evidence="10" id="KW-1185">Reference proteome</keyword>
<dbReference type="InterPro" id="IPR016187">
    <property type="entry name" value="CTDL_fold"/>
</dbReference>
<name>A0A5C6M6H8_9PLAN</name>
<keyword evidence="5" id="KW-0378">Hydrolase</keyword>
<dbReference type="CDD" id="cd16030">
    <property type="entry name" value="iduronate-2-sulfatase"/>
    <property type="match status" value="1"/>
</dbReference>
<dbReference type="InterPro" id="IPR000917">
    <property type="entry name" value="Sulfatase_N"/>
</dbReference>
<feature type="domain" description="Sulfatase N-terminal" evidence="7">
    <location>
        <begin position="17"/>
        <end position="316"/>
    </location>
</feature>
<evidence type="ECO:0000256" key="4">
    <source>
        <dbReference type="ARBA" id="ARBA00022729"/>
    </source>
</evidence>
<dbReference type="Proteomes" id="UP000321083">
    <property type="component" value="Unassembled WGS sequence"/>
</dbReference>
<dbReference type="InterPro" id="IPR042095">
    <property type="entry name" value="SUMF_sf"/>
</dbReference>
<keyword evidence="4" id="KW-0732">Signal</keyword>
<evidence type="ECO:0000256" key="6">
    <source>
        <dbReference type="ARBA" id="ARBA00022837"/>
    </source>
</evidence>
<comment type="cofactor">
    <cofactor evidence="1">
        <name>Ca(2+)</name>
        <dbReference type="ChEBI" id="CHEBI:29108"/>
    </cofactor>
</comment>
<dbReference type="GO" id="GO:0046872">
    <property type="term" value="F:metal ion binding"/>
    <property type="evidence" value="ECO:0007669"/>
    <property type="project" value="UniProtKB-KW"/>
</dbReference>
<dbReference type="GO" id="GO:0005737">
    <property type="term" value="C:cytoplasm"/>
    <property type="evidence" value="ECO:0007669"/>
    <property type="project" value="TreeGrafter"/>
</dbReference>
<dbReference type="Gene3D" id="3.90.1580.10">
    <property type="entry name" value="paralog of FGE (formylglycine-generating enzyme)"/>
    <property type="match status" value="1"/>
</dbReference>